<sequence length="263" mass="28111">MIRSALMNVMTAAALKAGRGLKRDLGEVENLQVSIKGPGDFVSAADRKSEKTLFEELSKARPGYGFVLEESGIIEGADKTHTWYIDPLDGTTNFLHGLPLFAISIGLEREGQMVAGLVYNPASDDMYIAEKGQGAYHNNRRLRVAARRDFSSALIGCGIPHLGKKGHEGFQAEFAAVMARAANLRRLGAAALDLCFVAQGSYDGFWERGLKPWDMAAGLLIIREAGGFVTDADGGADILGTGSICAGNDAIHTQLLALLRSAK</sequence>
<dbReference type="InterPro" id="IPR033942">
    <property type="entry name" value="IMPase"/>
</dbReference>
<comment type="similarity">
    <text evidence="3 10">Belongs to the inositol monophosphatase superfamily.</text>
</comment>
<dbReference type="AlphaFoldDB" id="A0A3D9YPR4"/>
<protein>
    <recommendedName>
        <fullName evidence="5 10">Inositol-1-monophosphatase</fullName>
        <ecNumber evidence="4 10">3.1.3.25</ecNumber>
    </recommendedName>
</protein>
<keyword evidence="8 9" id="KW-0460">Magnesium</keyword>
<accession>A0A3D9YPR4</accession>
<gene>
    <name evidence="11" type="ORF">DES32_2677</name>
</gene>
<evidence type="ECO:0000256" key="1">
    <source>
        <dbReference type="ARBA" id="ARBA00001033"/>
    </source>
</evidence>
<dbReference type="InterPro" id="IPR000760">
    <property type="entry name" value="Inositol_monophosphatase-like"/>
</dbReference>
<dbReference type="OrthoDB" id="9785695at2"/>
<name>A0A3D9YPR4_9HYPH</name>
<evidence type="ECO:0000256" key="5">
    <source>
        <dbReference type="ARBA" id="ARBA00019784"/>
    </source>
</evidence>
<feature type="binding site" evidence="9">
    <location>
        <position position="88"/>
    </location>
    <ligand>
        <name>Mg(2+)</name>
        <dbReference type="ChEBI" id="CHEBI:18420"/>
        <label>1</label>
        <note>catalytic</note>
    </ligand>
</feature>
<organism evidence="11 12">
    <name type="scientific">Methylovirgula ligni</name>
    <dbReference type="NCBI Taxonomy" id="569860"/>
    <lineage>
        <taxon>Bacteria</taxon>
        <taxon>Pseudomonadati</taxon>
        <taxon>Pseudomonadota</taxon>
        <taxon>Alphaproteobacteria</taxon>
        <taxon>Hyphomicrobiales</taxon>
        <taxon>Beijerinckiaceae</taxon>
        <taxon>Methylovirgula</taxon>
    </lineage>
</organism>
<feature type="binding site" evidence="9">
    <location>
        <position position="86"/>
    </location>
    <ligand>
        <name>Mg(2+)</name>
        <dbReference type="ChEBI" id="CHEBI:18420"/>
        <label>1</label>
        <note>catalytic</note>
    </ligand>
</feature>
<evidence type="ECO:0000256" key="10">
    <source>
        <dbReference type="RuleBase" id="RU364068"/>
    </source>
</evidence>
<feature type="binding site" evidence="9">
    <location>
        <position position="89"/>
    </location>
    <ligand>
        <name>Mg(2+)</name>
        <dbReference type="ChEBI" id="CHEBI:18420"/>
        <label>1</label>
        <note>catalytic</note>
    </ligand>
</feature>
<dbReference type="InterPro" id="IPR020550">
    <property type="entry name" value="Inositol_monophosphatase_CS"/>
</dbReference>
<dbReference type="PROSITE" id="PS00629">
    <property type="entry name" value="IMP_1"/>
    <property type="match status" value="1"/>
</dbReference>
<dbReference type="PRINTS" id="PR01959">
    <property type="entry name" value="SBIMPHPHTASE"/>
</dbReference>
<dbReference type="RefSeq" id="WP_115837202.1">
    <property type="nucleotide sequence ID" value="NZ_CP025086.1"/>
</dbReference>
<dbReference type="PRINTS" id="PR00377">
    <property type="entry name" value="IMPHPHTASES"/>
</dbReference>
<evidence type="ECO:0000256" key="8">
    <source>
        <dbReference type="ARBA" id="ARBA00022842"/>
    </source>
</evidence>
<dbReference type="SUPFAM" id="SSF56655">
    <property type="entry name" value="Carbohydrate phosphatase"/>
    <property type="match status" value="1"/>
</dbReference>
<dbReference type="FunFam" id="3.40.190.80:FF:000020">
    <property type="entry name" value="Fructose-1,6-bisphosphatase/inositol-1-monophosphatase"/>
    <property type="match status" value="1"/>
</dbReference>
<proteinExistence type="inferred from homology"/>
<keyword evidence="12" id="KW-1185">Reference proteome</keyword>
<dbReference type="Gene3D" id="3.30.540.10">
    <property type="entry name" value="Fructose-1,6-Bisphosphatase, subunit A, domain 1"/>
    <property type="match status" value="1"/>
</dbReference>
<dbReference type="GO" id="GO:0046854">
    <property type="term" value="P:phosphatidylinositol phosphate biosynthetic process"/>
    <property type="evidence" value="ECO:0007669"/>
    <property type="project" value="InterPro"/>
</dbReference>
<dbReference type="GO" id="GO:0007165">
    <property type="term" value="P:signal transduction"/>
    <property type="evidence" value="ECO:0007669"/>
    <property type="project" value="TreeGrafter"/>
</dbReference>
<dbReference type="GO" id="GO:0046872">
    <property type="term" value="F:metal ion binding"/>
    <property type="evidence" value="ECO:0007669"/>
    <property type="project" value="UniProtKB-KW"/>
</dbReference>
<dbReference type="Proteomes" id="UP000256900">
    <property type="component" value="Unassembled WGS sequence"/>
</dbReference>
<evidence type="ECO:0000313" key="11">
    <source>
        <dbReference type="EMBL" id="REF84567.1"/>
    </source>
</evidence>
<comment type="catalytic activity">
    <reaction evidence="1 10">
        <text>a myo-inositol phosphate + H2O = myo-inositol + phosphate</text>
        <dbReference type="Rhea" id="RHEA:24056"/>
        <dbReference type="ChEBI" id="CHEBI:15377"/>
        <dbReference type="ChEBI" id="CHEBI:17268"/>
        <dbReference type="ChEBI" id="CHEBI:43474"/>
        <dbReference type="ChEBI" id="CHEBI:84139"/>
        <dbReference type="EC" id="3.1.3.25"/>
    </reaction>
</comment>
<dbReference type="EC" id="3.1.3.25" evidence="4 10"/>
<evidence type="ECO:0000313" key="12">
    <source>
        <dbReference type="Proteomes" id="UP000256900"/>
    </source>
</evidence>
<dbReference type="PROSITE" id="PS00630">
    <property type="entry name" value="IMP_2"/>
    <property type="match status" value="1"/>
</dbReference>
<keyword evidence="6 9" id="KW-0479">Metal-binding</keyword>
<evidence type="ECO:0000256" key="2">
    <source>
        <dbReference type="ARBA" id="ARBA00001946"/>
    </source>
</evidence>
<comment type="caution">
    <text evidence="11">The sequence shown here is derived from an EMBL/GenBank/DDBJ whole genome shotgun (WGS) entry which is preliminary data.</text>
</comment>
<evidence type="ECO:0000256" key="7">
    <source>
        <dbReference type="ARBA" id="ARBA00022801"/>
    </source>
</evidence>
<dbReference type="GO" id="GO:0008934">
    <property type="term" value="F:inositol monophosphate 1-phosphatase activity"/>
    <property type="evidence" value="ECO:0007669"/>
    <property type="project" value="InterPro"/>
</dbReference>
<feature type="binding site" evidence="9">
    <location>
        <position position="214"/>
    </location>
    <ligand>
        <name>Mg(2+)</name>
        <dbReference type="ChEBI" id="CHEBI:18420"/>
        <label>1</label>
        <note>catalytic</note>
    </ligand>
</feature>
<dbReference type="CDD" id="cd01639">
    <property type="entry name" value="IMPase"/>
    <property type="match status" value="1"/>
</dbReference>
<dbReference type="PANTHER" id="PTHR20854">
    <property type="entry name" value="INOSITOL MONOPHOSPHATASE"/>
    <property type="match status" value="1"/>
</dbReference>
<comment type="cofactor">
    <cofactor evidence="2 9 10">
        <name>Mg(2+)</name>
        <dbReference type="ChEBI" id="CHEBI:18420"/>
    </cofactor>
</comment>
<dbReference type="PANTHER" id="PTHR20854:SF4">
    <property type="entry name" value="INOSITOL-1-MONOPHOSPHATASE-RELATED"/>
    <property type="match status" value="1"/>
</dbReference>
<evidence type="ECO:0000256" key="9">
    <source>
        <dbReference type="PIRSR" id="PIRSR600760-2"/>
    </source>
</evidence>
<dbReference type="GO" id="GO:0006020">
    <property type="term" value="P:inositol metabolic process"/>
    <property type="evidence" value="ECO:0007669"/>
    <property type="project" value="TreeGrafter"/>
</dbReference>
<keyword evidence="7 10" id="KW-0378">Hydrolase</keyword>
<evidence type="ECO:0000256" key="3">
    <source>
        <dbReference type="ARBA" id="ARBA00009759"/>
    </source>
</evidence>
<dbReference type="FunFam" id="3.30.540.10:FF:000003">
    <property type="entry name" value="Inositol-1-monophosphatase"/>
    <property type="match status" value="1"/>
</dbReference>
<dbReference type="EMBL" id="QUMO01000004">
    <property type="protein sequence ID" value="REF84567.1"/>
    <property type="molecule type" value="Genomic_DNA"/>
</dbReference>
<dbReference type="Gene3D" id="3.40.190.80">
    <property type="match status" value="1"/>
</dbReference>
<feature type="binding site" evidence="9">
    <location>
        <position position="69"/>
    </location>
    <ligand>
        <name>Mg(2+)</name>
        <dbReference type="ChEBI" id="CHEBI:18420"/>
        <label>1</label>
        <note>catalytic</note>
    </ligand>
</feature>
<dbReference type="InterPro" id="IPR022337">
    <property type="entry name" value="Inositol_monophosphatase_SuhB"/>
</dbReference>
<evidence type="ECO:0000256" key="6">
    <source>
        <dbReference type="ARBA" id="ARBA00022723"/>
    </source>
</evidence>
<dbReference type="Pfam" id="PF00459">
    <property type="entry name" value="Inositol_P"/>
    <property type="match status" value="1"/>
</dbReference>
<reference evidence="11 12" key="1">
    <citation type="submission" date="2018-08" db="EMBL/GenBank/DDBJ databases">
        <title>Genomic Encyclopedia of Type Strains, Phase IV (KMG-IV): sequencing the most valuable type-strain genomes for metagenomic binning, comparative biology and taxonomic classification.</title>
        <authorList>
            <person name="Goeker M."/>
        </authorList>
    </citation>
    <scope>NUCLEOTIDE SEQUENCE [LARGE SCALE GENOMIC DNA]</scope>
    <source>
        <strain evidence="11 12">BW863</strain>
    </source>
</reference>
<dbReference type="InterPro" id="IPR020583">
    <property type="entry name" value="Inositol_monoP_metal-BS"/>
</dbReference>
<evidence type="ECO:0000256" key="4">
    <source>
        <dbReference type="ARBA" id="ARBA00013106"/>
    </source>
</evidence>